<accession>E0TGN6</accession>
<dbReference type="InterPro" id="IPR020084">
    <property type="entry name" value="NUDIX_hydrolase_CS"/>
</dbReference>
<dbReference type="PANTHER" id="PTHR43736:SF1">
    <property type="entry name" value="DIHYDRONEOPTERIN TRIPHOSPHATE DIPHOSPHATASE"/>
    <property type="match status" value="1"/>
</dbReference>
<dbReference type="PRINTS" id="PR00502">
    <property type="entry name" value="NUDIXFAMILY"/>
</dbReference>
<dbReference type="HOGENOM" id="CLU_037162_20_2_5"/>
<dbReference type="CDD" id="cd04673">
    <property type="entry name" value="NUDIX_ADPRase"/>
    <property type="match status" value="1"/>
</dbReference>
<name>E0TGN6_PARBH</name>
<dbReference type="RefSeq" id="WP_013301142.1">
    <property type="nucleotide sequence ID" value="NC_014414.1"/>
</dbReference>
<proteinExistence type="inferred from homology"/>
<evidence type="ECO:0000256" key="2">
    <source>
        <dbReference type="ARBA" id="ARBA00022801"/>
    </source>
</evidence>
<gene>
    <name evidence="5" type="ordered locus">PB2503_10584</name>
</gene>
<evidence type="ECO:0000256" key="1">
    <source>
        <dbReference type="ARBA" id="ARBA00001946"/>
    </source>
</evidence>
<dbReference type="InterPro" id="IPR020476">
    <property type="entry name" value="Nudix_hydrolase"/>
</dbReference>
<evidence type="ECO:0000313" key="5">
    <source>
        <dbReference type="EMBL" id="ADM10168.1"/>
    </source>
</evidence>
<comment type="similarity">
    <text evidence="3">Belongs to the Nudix hydrolase family.</text>
</comment>
<evidence type="ECO:0000259" key="4">
    <source>
        <dbReference type="PROSITE" id="PS51462"/>
    </source>
</evidence>
<organism evidence="5 6">
    <name type="scientific">Parvularcula bermudensis (strain ATCC BAA-594 / HTCC2503 / KCTC 12087)</name>
    <dbReference type="NCBI Taxonomy" id="314260"/>
    <lineage>
        <taxon>Bacteria</taxon>
        <taxon>Pseudomonadati</taxon>
        <taxon>Pseudomonadota</taxon>
        <taxon>Alphaproteobacteria</taxon>
        <taxon>Parvularculales</taxon>
        <taxon>Parvularculaceae</taxon>
        <taxon>Parvularcula</taxon>
    </lineage>
</organism>
<feature type="domain" description="Nudix hydrolase" evidence="4">
    <location>
        <begin position="6"/>
        <end position="133"/>
    </location>
</feature>
<keyword evidence="2 3" id="KW-0378">Hydrolase</keyword>
<dbReference type="PROSITE" id="PS51462">
    <property type="entry name" value="NUDIX"/>
    <property type="match status" value="1"/>
</dbReference>
<reference evidence="5 6" key="2">
    <citation type="journal article" date="2011" name="J. Bacteriol.">
        <title>Complete genome sequence of strain HTCC2503T of Parvularcula bermudensis, the type species of the order "Parvularculales" in the class Alphaproteobacteria.</title>
        <authorList>
            <person name="Oh H.M."/>
            <person name="Kang I."/>
            <person name="Vergin K.L."/>
            <person name="Kang D."/>
            <person name="Rhee K.H."/>
            <person name="Giovannoni S.J."/>
            <person name="Cho J.C."/>
        </authorList>
    </citation>
    <scope>NUCLEOTIDE SEQUENCE [LARGE SCALE GENOMIC DNA]</scope>
    <source>
        <strain evidence="6">ATCC BAA-594 / HTCC2503 / KCTC 12087</strain>
    </source>
</reference>
<comment type="cofactor">
    <cofactor evidence="1">
        <name>Mg(2+)</name>
        <dbReference type="ChEBI" id="CHEBI:18420"/>
    </cofactor>
</comment>
<dbReference type="Gene3D" id="3.90.79.10">
    <property type="entry name" value="Nucleoside Triphosphate Pyrophosphohydrolase"/>
    <property type="match status" value="1"/>
</dbReference>
<reference evidence="6" key="1">
    <citation type="submission" date="2010-08" db="EMBL/GenBank/DDBJ databases">
        <title>Genome sequence of Parvularcula bermudensis HTCC2503.</title>
        <authorList>
            <person name="Kang D.-M."/>
            <person name="Oh H.-M."/>
            <person name="Cho J.-C."/>
        </authorList>
    </citation>
    <scope>NUCLEOTIDE SEQUENCE [LARGE SCALE GENOMIC DNA]</scope>
    <source>
        <strain evidence="6">ATCC BAA-594 / HTCC2503 / KCTC 12087</strain>
    </source>
</reference>
<dbReference type="SUPFAM" id="SSF55811">
    <property type="entry name" value="Nudix"/>
    <property type="match status" value="1"/>
</dbReference>
<evidence type="ECO:0000313" key="6">
    <source>
        <dbReference type="Proteomes" id="UP000001302"/>
    </source>
</evidence>
<sequence length="140" mass="15312">MTREQGPIAAVGGVVFKGDDILLIQRARPPFVGHWSIPGGKIAYGEAMETALKREIAEETGVDVQVLGLINVFEALPEEASDRHFLLVDYACRYIGGTVRAADDAADAEFVPLNEALSRLSWDKTRLAIQGALPFRRQMS</sequence>
<protein>
    <submittedName>
        <fullName evidence="5">MutT/nudix family protein</fullName>
    </submittedName>
</protein>
<dbReference type="InterPro" id="IPR015797">
    <property type="entry name" value="NUDIX_hydrolase-like_dom_sf"/>
</dbReference>
<dbReference type="Pfam" id="PF00293">
    <property type="entry name" value="NUDIX"/>
    <property type="match status" value="1"/>
</dbReference>
<dbReference type="InterPro" id="IPR000086">
    <property type="entry name" value="NUDIX_hydrolase_dom"/>
</dbReference>
<dbReference type="KEGG" id="pbr:PB2503_10584"/>
<dbReference type="STRING" id="314260.PB2503_10584"/>
<dbReference type="GO" id="GO:0016787">
    <property type="term" value="F:hydrolase activity"/>
    <property type="evidence" value="ECO:0007669"/>
    <property type="project" value="UniProtKB-KW"/>
</dbReference>
<dbReference type="EMBL" id="CP002156">
    <property type="protein sequence ID" value="ADM10168.1"/>
    <property type="molecule type" value="Genomic_DNA"/>
</dbReference>
<dbReference type="AlphaFoldDB" id="E0TGN6"/>
<evidence type="ECO:0000256" key="3">
    <source>
        <dbReference type="RuleBase" id="RU003476"/>
    </source>
</evidence>
<dbReference type="Proteomes" id="UP000001302">
    <property type="component" value="Chromosome"/>
</dbReference>
<keyword evidence="6" id="KW-1185">Reference proteome</keyword>
<dbReference type="eggNOG" id="COG1051">
    <property type="taxonomic scope" value="Bacteria"/>
</dbReference>
<dbReference type="PANTHER" id="PTHR43736">
    <property type="entry name" value="ADP-RIBOSE PYROPHOSPHATASE"/>
    <property type="match status" value="1"/>
</dbReference>
<dbReference type="PROSITE" id="PS00893">
    <property type="entry name" value="NUDIX_BOX"/>
    <property type="match status" value="1"/>
</dbReference>